<feature type="compositionally biased region" description="Low complexity" evidence="1">
    <location>
        <begin position="719"/>
        <end position="731"/>
    </location>
</feature>
<evidence type="ECO:0000256" key="1">
    <source>
        <dbReference type="SAM" id="MobiDB-lite"/>
    </source>
</evidence>
<organism evidence="2 3">
    <name type="scientific">Microbotryum intermedium</name>
    <dbReference type="NCBI Taxonomy" id="269621"/>
    <lineage>
        <taxon>Eukaryota</taxon>
        <taxon>Fungi</taxon>
        <taxon>Dikarya</taxon>
        <taxon>Basidiomycota</taxon>
        <taxon>Pucciniomycotina</taxon>
        <taxon>Microbotryomycetes</taxon>
        <taxon>Microbotryales</taxon>
        <taxon>Microbotryaceae</taxon>
        <taxon>Microbotryum</taxon>
    </lineage>
</organism>
<dbReference type="STRING" id="269621.A0A238F4Q3"/>
<dbReference type="AlphaFoldDB" id="A0A238F4Q3"/>
<dbReference type="Proteomes" id="UP000198372">
    <property type="component" value="Unassembled WGS sequence"/>
</dbReference>
<proteinExistence type="predicted"/>
<feature type="region of interest" description="Disordered" evidence="1">
    <location>
        <begin position="708"/>
        <end position="731"/>
    </location>
</feature>
<accession>A0A238F4Q3</accession>
<gene>
    <name evidence="2" type="ORF">BQ2448_148</name>
</gene>
<protein>
    <submittedName>
        <fullName evidence="2">BQ2448_148 protein</fullName>
    </submittedName>
</protein>
<keyword evidence="3" id="KW-1185">Reference proteome</keyword>
<evidence type="ECO:0000313" key="2">
    <source>
        <dbReference type="EMBL" id="SCV68027.1"/>
    </source>
</evidence>
<evidence type="ECO:0000313" key="3">
    <source>
        <dbReference type="Proteomes" id="UP000198372"/>
    </source>
</evidence>
<feature type="compositionally biased region" description="Polar residues" evidence="1">
    <location>
        <begin position="555"/>
        <end position="573"/>
    </location>
</feature>
<name>A0A238F4Q3_9BASI</name>
<reference evidence="3" key="1">
    <citation type="submission" date="2016-09" db="EMBL/GenBank/DDBJ databases">
        <authorList>
            <person name="Jeantristanb JTB J.-T."/>
            <person name="Ricardo R."/>
        </authorList>
    </citation>
    <scope>NUCLEOTIDE SEQUENCE [LARGE SCALE GENOMIC DNA]</scope>
</reference>
<feature type="region of interest" description="Disordered" evidence="1">
    <location>
        <begin position="555"/>
        <end position="582"/>
    </location>
</feature>
<dbReference type="OrthoDB" id="2538941at2759"/>
<feature type="region of interest" description="Disordered" evidence="1">
    <location>
        <begin position="440"/>
        <end position="487"/>
    </location>
</feature>
<sequence>MQPPQTELHIIDAPLKLAFDHRSTLHNLQLLVRLLVISHQEIESVVGDALGHALNNLTDAQWQELGINKNRWRTVIMAILYLLREDGGQATRRRTRTHFDDPLMSDAPVGSARRDEKRMVFYRVSKNQDTIGFSGIIHAVLATKERRAFIPFLPQTPEWWDDRVACIVDNIFGWKDRVVHIISAFIAARFVIKSDPARDDDDDDAGLPTKHIKDMASTLKFAIKKVIVDSTLDSRLVAFDVDFELHDNLKMRVRALYDRASATARKCVPLDDLLSVARSTLEDALLIVRQQTPRMIKVHERSTCFQEHPLRDFAKGVPKPTHHLLPMLHALKTASGSTPGLGLNLGPEFILMSLRRTSILIYLGEDLAGLLLGWPKRTWIPWRSRVLGNPEENVSTVLLSQIESSVKSTPFVECLEGSWVPTQAWNARWEALRKHVLTQLEPEPPVSTDERRGPASPASGVLPHLGSPTDTSDNAPEASPSKRAKKQIKAVSKLESGCVARRFTHLGPLVIKVLFKVESLGAYFVPHGQWLSDGQSVKLLVIHVGKAVCNKRSLLPSQAASRQSGKHSSSSPKTRGVGSIPRGMPRLERVETFREKILRILFKQAQRQDWSGPGRIQTKLKGDKKLRETIEKGANDVIVIGIDPGTTCPLAVSATLFDRNEEQIQDDLVVYSAALDKPLKNVQAKIRTVSAHLAGELRFGHLNHKMATVPGDQDPVPGSATSTTSTADGDAASATARARFAADSSSRLLLGEPARQVWTAKAQLREKGLESRFVEQVMDLVGVRCIEKALDGSLKQADLSKVKSAETLRRVDIHRGTQNATYKTNAYCRELVKEIVRLQSKGIDIEAFKSTNSIRLPFATIILVETRLLNIGRALGAEYDSSRVLCCEKECWPPVHRDLVAARNIAAVGLHVAVFDEHPFRYAMPDNKKPEDQKA</sequence>
<dbReference type="EMBL" id="FMSP01000003">
    <property type="protein sequence ID" value="SCV68027.1"/>
    <property type="molecule type" value="Genomic_DNA"/>
</dbReference>